<proteinExistence type="predicted"/>
<evidence type="ECO:0000313" key="2">
    <source>
        <dbReference type="EMBL" id="CED85535.1"/>
    </source>
</evidence>
<protein>
    <submittedName>
        <fullName evidence="2">Uncharacterized protein</fullName>
    </submittedName>
</protein>
<feature type="compositionally biased region" description="Polar residues" evidence="1">
    <location>
        <begin position="1"/>
        <end position="10"/>
    </location>
</feature>
<sequence length="684" mass="72919">MAEKPTSSSGPLKIKLRFNSAPNSSVSSSSALTPSNQSRRTPSFSSDSSSSLQPEAESGNEEDNEHESEHKQKPEHGSESKKESPVQPVEAPESEPKDQSDGQHSSEKPQKRRDRNVEKTSKRKRKKSMDFTSSPSASPEQVNQQSRQHHLAHDRHPSFSSASSIVPDQPAGLGSNLYAHHSESHPLGHHSQASHGTMPQPTDSAYSQQNPIQSAQHPFQQSPLPSISTQLFPSNHSDRSSSSATAPYTSVGGTHPPGTTSAYQYYSPVASLTQVPPTGNSDDNSAQPQSPYVQQQYQTPGLLDKVAPAQIPLSTASETQPHPHHPLQSEASLSRRASVDSAAESEGPKESTEVPDVPDVVTEGLSGRALVEKKRRWRKQEGVPGPGKNWRKGKGKASRRGTPVGSDHQPSLSLGSSPPPTDSRFNSPLPNRSGYNSPSTYPFTHHPQPFQNPYSKPPPILPSLSTISSANAVTTAVNQSAVATVVEPYFPNQMNLYKKGFHLVTSAPAPKVSAGYVVAEPLMNKGKGKELKVRKWKIGFRSVRSITGKGWLAGGGWMGEQTSELSTYLAEERRVAAEEAVAVSAAADASSRPEESADPNLLPSTADLLPAASASKRSKKLSKLTDDSALPANSDRELSVPVSVATTSAMVEQGPTTPLEVPGGSRSGSVSASGQTPGGSEEPR</sequence>
<dbReference type="EMBL" id="LN483332">
    <property type="protein sequence ID" value="CED85535.1"/>
    <property type="molecule type" value="Genomic_DNA"/>
</dbReference>
<feature type="compositionally biased region" description="Low complexity" evidence="1">
    <location>
        <begin position="287"/>
        <end position="298"/>
    </location>
</feature>
<evidence type="ECO:0000256" key="1">
    <source>
        <dbReference type="SAM" id="MobiDB-lite"/>
    </source>
</evidence>
<feature type="compositionally biased region" description="Low complexity" evidence="1">
    <location>
        <begin position="663"/>
        <end position="674"/>
    </location>
</feature>
<feature type="compositionally biased region" description="Polar residues" evidence="1">
    <location>
        <begin position="423"/>
        <end position="442"/>
    </location>
</feature>
<organism evidence="2">
    <name type="scientific">Phaffia rhodozyma</name>
    <name type="common">Yeast</name>
    <name type="synonym">Xanthophyllomyces dendrorhous</name>
    <dbReference type="NCBI Taxonomy" id="264483"/>
    <lineage>
        <taxon>Eukaryota</taxon>
        <taxon>Fungi</taxon>
        <taxon>Dikarya</taxon>
        <taxon>Basidiomycota</taxon>
        <taxon>Agaricomycotina</taxon>
        <taxon>Tremellomycetes</taxon>
        <taxon>Cystofilobasidiales</taxon>
        <taxon>Mrakiaceae</taxon>
        <taxon>Phaffia</taxon>
    </lineage>
</organism>
<feature type="compositionally biased region" description="Polar residues" evidence="1">
    <location>
        <begin position="644"/>
        <end position="656"/>
    </location>
</feature>
<accession>A0A0F7SYA6</accession>
<reference evidence="2" key="1">
    <citation type="submission" date="2014-08" db="EMBL/GenBank/DDBJ databases">
        <authorList>
            <person name="Sharma Rahul"/>
            <person name="Thines Marco"/>
        </authorList>
    </citation>
    <scope>NUCLEOTIDE SEQUENCE</scope>
</reference>
<feature type="compositionally biased region" description="Polar residues" evidence="1">
    <location>
        <begin position="130"/>
        <end position="146"/>
    </location>
</feature>
<name>A0A0F7SYA6_PHARH</name>
<feature type="compositionally biased region" description="Basic residues" evidence="1">
    <location>
        <begin position="389"/>
        <end position="399"/>
    </location>
</feature>
<feature type="compositionally biased region" description="Polar residues" evidence="1">
    <location>
        <begin position="191"/>
        <end position="286"/>
    </location>
</feature>
<feature type="compositionally biased region" description="Basic and acidic residues" evidence="1">
    <location>
        <begin position="94"/>
        <end position="120"/>
    </location>
</feature>
<feature type="region of interest" description="Disordered" evidence="1">
    <location>
        <begin position="1"/>
        <end position="458"/>
    </location>
</feature>
<feature type="compositionally biased region" description="Basic and acidic residues" evidence="1">
    <location>
        <begin position="67"/>
        <end position="84"/>
    </location>
</feature>
<feature type="region of interest" description="Disordered" evidence="1">
    <location>
        <begin position="585"/>
        <end position="684"/>
    </location>
</feature>
<dbReference type="AlphaFoldDB" id="A0A0F7SYA6"/>
<feature type="compositionally biased region" description="Low complexity" evidence="1">
    <location>
        <begin position="19"/>
        <end position="36"/>
    </location>
</feature>